<keyword evidence="3" id="KW-1185">Reference proteome</keyword>
<organism evidence="2 3">
    <name type="scientific">Solanum stoloniferum</name>
    <dbReference type="NCBI Taxonomy" id="62892"/>
    <lineage>
        <taxon>Eukaryota</taxon>
        <taxon>Viridiplantae</taxon>
        <taxon>Streptophyta</taxon>
        <taxon>Embryophyta</taxon>
        <taxon>Tracheophyta</taxon>
        <taxon>Spermatophyta</taxon>
        <taxon>Magnoliopsida</taxon>
        <taxon>eudicotyledons</taxon>
        <taxon>Gunneridae</taxon>
        <taxon>Pentapetalae</taxon>
        <taxon>asterids</taxon>
        <taxon>lamiids</taxon>
        <taxon>Solanales</taxon>
        <taxon>Solanaceae</taxon>
        <taxon>Solanoideae</taxon>
        <taxon>Solaneae</taxon>
        <taxon>Solanum</taxon>
    </lineage>
</organism>
<gene>
    <name evidence="2" type="ORF">AABB24_027986</name>
</gene>
<evidence type="ECO:0000313" key="2">
    <source>
        <dbReference type="EMBL" id="KAL3339133.1"/>
    </source>
</evidence>
<evidence type="ECO:0000256" key="1">
    <source>
        <dbReference type="SAM" id="Phobius"/>
    </source>
</evidence>
<sequence>IIFWRTNELVFHFITIKYSNIAYSLPSLLVPMARTTITFFALFIVLSSLCCNPIDSSRDIAFDNPITQRTLLSQKTSDIHPDLIADCQVCMEQCGSCTCCIAKLKD</sequence>
<feature type="transmembrane region" description="Helical" evidence="1">
    <location>
        <begin position="21"/>
        <end position="46"/>
    </location>
</feature>
<accession>A0ABD2S689</accession>
<comment type="caution">
    <text evidence="2">The sequence shown here is derived from an EMBL/GenBank/DDBJ whole genome shotgun (WGS) entry which is preliminary data.</text>
</comment>
<reference evidence="2 3" key="1">
    <citation type="submission" date="2024-05" db="EMBL/GenBank/DDBJ databases">
        <title>De novo assembly of an allotetraploid wild potato.</title>
        <authorList>
            <person name="Hosaka A.J."/>
        </authorList>
    </citation>
    <scope>NUCLEOTIDE SEQUENCE [LARGE SCALE GENOMIC DNA]</scope>
    <source>
        <tissue evidence="2">Young leaves</tissue>
    </source>
</reference>
<dbReference type="AlphaFoldDB" id="A0ABD2S689"/>
<keyword evidence="1" id="KW-0472">Membrane</keyword>
<keyword evidence="1" id="KW-1133">Transmembrane helix</keyword>
<feature type="non-terminal residue" evidence="2">
    <location>
        <position position="1"/>
    </location>
</feature>
<name>A0ABD2S689_9SOLN</name>
<keyword evidence="1" id="KW-0812">Transmembrane</keyword>
<proteinExistence type="predicted"/>
<evidence type="ECO:0000313" key="3">
    <source>
        <dbReference type="Proteomes" id="UP001627284"/>
    </source>
</evidence>
<dbReference type="EMBL" id="JBJKTR010000016">
    <property type="protein sequence ID" value="KAL3339133.1"/>
    <property type="molecule type" value="Genomic_DNA"/>
</dbReference>
<dbReference type="Proteomes" id="UP001627284">
    <property type="component" value="Unassembled WGS sequence"/>
</dbReference>
<protein>
    <submittedName>
        <fullName evidence="2">Uncharacterized protein</fullName>
    </submittedName>
</protein>